<sequence>MDRARACVVGASGVTGGELLRLLVGHGGVDISCITSREHRGEYAFRVHPNLRGRLSVAFAEPSLDSVLKRDPDVVFLALPHGESVKWVPRLVESGLTVIDLSADFRLKDPSAYAEWYGWSGGHPYPDLLGRAVYGLPELHRGELRGAKLIAVPGCMATASILALAPPTGARLVDVGRLVIDVKISSSGAGSQASRLDMHPFRTYVVRPYEVVHHRHIAEIEQELGLVSGERVRAAFTPHAVDLVRGILATGHAWLSREVSEPDVWAAYRSMYGGERFIRLVKDRAGYQRYPDVKYVIGSNLADIGFEIDDRMGRLVVFSAIDNLMKGAAGQAVQDMNIALGFDEAEALGSAPLYPV</sequence>
<dbReference type="HAMAP" id="MF_00150">
    <property type="entry name" value="ArgC_type1"/>
    <property type="match status" value="1"/>
</dbReference>
<dbReference type="RefSeq" id="WP_188596392.1">
    <property type="nucleotide sequence ID" value="NZ_BMNL01000002.1"/>
</dbReference>
<evidence type="ECO:0000256" key="6">
    <source>
        <dbReference type="ARBA" id="ARBA00023154"/>
    </source>
</evidence>
<reference evidence="9" key="2">
    <citation type="submission" date="2020-09" db="EMBL/GenBank/DDBJ databases">
        <authorList>
            <person name="Sun Q."/>
            <person name="Ohkuma M."/>
        </authorList>
    </citation>
    <scope>NUCLEOTIDE SEQUENCE</scope>
    <source>
        <strain evidence="9">JCM 10088</strain>
    </source>
</reference>
<dbReference type="EC" id="1.2.1.106" evidence="7"/>
<protein>
    <recommendedName>
        <fullName evidence="7">Putative [LysW]-L-2-aminoadipate/[LysW]-L-glutamate phosphate reductase</fullName>
        <ecNumber evidence="7">1.2.1.103</ecNumber>
        <ecNumber evidence="7">1.2.1.106</ecNumber>
    </recommendedName>
</protein>
<dbReference type="Gene3D" id="3.40.50.720">
    <property type="entry name" value="NAD(P)-binding Rossmann-like Domain"/>
    <property type="match status" value="1"/>
</dbReference>
<dbReference type="CDD" id="cd23939">
    <property type="entry name" value="AGPR_1_C_LysY"/>
    <property type="match status" value="1"/>
</dbReference>
<dbReference type="SUPFAM" id="SSF51735">
    <property type="entry name" value="NAD(P)-binding Rossmann-fold domains"/>
    <property type="match status" value="1"/>
</dbReference>
<dbReference type="InterPro" id="IPR036291">
    <property type="entry name" value="NAD(P)-bd_dom_sf"/>
</dbReference>
<keyword evidence="10" id="KW-1185">Reference proteome</keyword>
<gene>
    <name evidence="7" type="primary">lysY</name>
    <name evidence="9" type="ORF">GCM10007981_10840</name>
</gene>
<comment type="caution">
    <text evidence="9">The sequence shown here is derived from an EMBL/GenBank/DDBJ whole genome shotgun (WGS) entry which is preliminary data.</text>
</comment>
<feature type="binding site" evidence="7">
    <location>
        <position position="323"/>
    </location>
    <ligand>
        <name>NADP(+)</name>
        <dbReference type="ChEBI" id="CHEBI:58349"/>
    </ligand>
</feature>
<dbReference type="GO" id="GO:0051287">
    <property type="term" value="F:NAD binding"/>
    <property type="evidence" value="ECO:0007669"/>
    <property type="project" value="InterPro"/>
</dbReference>
<dbReference type="EMBL" id="BMNL01000002">
    <property type="protein sequence ID" value="GGP20900.1"/>
    <property type="molecule type" value="Genomic_DNA"/>
</dbReference>
<feature type="domain" description="Semialdehyde dehydrogenase NAD-binding" evidence="8">
    <location>
        <begin position="5"/>
        <end position="147"/>
    </location>
</feature>
<dbReference type="InterPro" id="IPR000706">
    <property type="entry name" value="AGPR_type-1"/>
</dbReference>
<comment type="similarity">
    <text evidence="7">Belongs to the NAGSA dehydrogenase family. Type 1 subfamily. LysY sub-subfamily.</text>
</comment>
<comment type="function">
    <text evidence="7">Involved in both the arginine and lysine biosynthetic pathways.</text>
</comment>
<evidence type="ECO:0000256" key="5">
    <source>
        <dbReference type="ARBA" id="ARBA00023002"/>
    </source>
</evidence>
<keyword evidence="3 7" id="KW-0028">Amino-acid biosynthesis</keyword>
<organism evidence="9 10">
    <name type="scientific">Thermocladium modestius</name>
    <dbReference type="NCBI Taxonomy" id="62609"/>
    <lineage>
        <taxon>Archaea</taxon>
        <taxon>Thermoproteota</taxon>
        <taxon>Thermoprotei</taxon>
        <taxon>Thermoproteales</taxon>
        <taxon>Thermoproteaceae</taxon>
        <taxon>Thermocladium</taxon>
    </lineage>
</organism>
<dbReference type="NCBIfam" id="TIGR01850">
    <property type="entry name" value="argC"/>
    <property type="match status" value="1"/>
</dbReference>
<keyword evidence="5 7" id="KW-0560">Oxidoreductase</keyword>
<name>A0A830GVF0_9CREN</name>
<evidence type="ECO:0000256" key="2">
    <source>
        <dbReference type="ARBA" id="ARBA00022571"/>
    </source>
</evidence>
<keyword evidence="6 7" id="KW-0457">Lysine biosynthesis</keyword>
<dbReference type="AlphaFoldDB" id="A0A830GVF0"/>
<dbReference type="InterPro" id="IPR050085">
    <property type="entry name" value="AGPR"/>
</dbReference>
<keyword evidence="1 7" id="KW-0963">Cytoplasm</keyword>
<dbReference type="SMART" id="SM00859">
    <property type="entry name" value="Semialdhyde_dh"/>
    <property type="match status" value="1"/>
</dbReference>
<dbReference type="InterPro" id="IPR058924">
    <property type="entry name" value="AGPR_dimerisation_dom"/>
</dbReference>
<dbReference type="GO" id="GO:0070401">
    <property type="term" value="F:NADP+ binding"/>
    <property type="evidence" value="ECO:0007669"/>
    <property type="project" value="InterPro"/>
</dbReference>
<evidence type="ECO:0000313" key="9">
    <source>
        <dbReference type="EMBL" id="GGP20900.1"/>
    </source>
</evidence>
<comment type="caution">
    <text evidence="7">Lacks conserved residue(s) required for the propagation of feature annotation.</text>
</comment>
<dbReference type="OrthoDB" id="372053at2157"/>
<dbReference type="GO" id="GO:0005737">
    <property type="term" value="C:cytoplasm"/>
    <property type="evidence" value="ECO:0007669"/>
    <property type="project" value="UniProtKB-SubCell"/>
</dbReference>
<evidence type="ECO:0000256" key="7">
    <source>
        <dbReference type="HAMAP-Rule" id="MF_02083"/>
    </source>
</evidence>
<dbReference type="UniPathway" id="UPA00033">
    <property type="reaction ID" value="UER00037"/>
</dbReference>
<evidence type="ECO:0000256" key="4">
    <source>
        <dbReference type="ARBA" id="ARBA00022857"/>
    </source>
</evidence>
<proteinExistence type="inferred from homology"/>
<evidence type="ECO:0000259" key="8">
    <source>
        <dbReference type="SMART" id="SM00859"/>
    </source>
</evidence>
<comment type="catalytic activity">
    <reaction evidence="7">
        <text>[amino-group carrier protein]-C-terminal-N-(1-carboxy-5-oxopentan-1-yl)-L-glutamine + phosphate + NADP(+) = [amino-group carrier protein]-C-terminal-N-(1-carboxy-5-phosphooxy-5-oxopentan-1-yl)-L-glutamine + NADPH + H(+)</text>
        <dbReference type="Rhea" id="RHEA:41948"/>
        <dbReference type="Rhea" id="RHEA-COMP:9712"/>
        <dbReference type="Rhea" id="RHEA-COMP:9714"/>
        <dbReference type="ChEBI" id="CHEBI:15378"/>
        <dbReference type="ChEBI" id="CHEBI:43474"/>
        <dbReference type="ChEBI" id="CHEBI:57783"/>
        <dbReference type="ChEBI" id="CHEBI:58349"/>
        <dbReference type="ChEBI" id="CHEBI:78499"/>
        <dbReference type="ChEBI" id="CHEBI:78501"/>
        <dbReference type="EC" id="1.2.1.103"/>
    </reaction>
</comment>
<dbReference type="EC" id="1.2.1.103" evidence="7"/>
<keyword evidence="4 7" id="KW-0521">NADP</keyword>
<keyword evidence="2 7" id="KW-0055">Arginine biosynthesis</keyword>
<dbReference type="GO" id="GO:0003942">
    <property type="term" value="F:N-acetyl-gamma-glutamyl-phosphate reductase activity"/>
    <property type="evidence" value="ECO:0007669"/>
    <property type="project" value="InterPro"/>
</dbReference>
<dbReference type="GO" id="GO:0019878">
    <property type="term" value="P:lysine biosynthetic process via aminoadipic acid"/>
    <property type="evidence" value="ECO:0007669"/>
    <property type="project" value="UniProtKB-UniRule"/>
</dbReference>
<comment type="subcellular location">
    <subcellularLocation>
        <location evidence="7">Cytoplasm</location>
    </subcellularLocation>
</comment>
<dbReference type="PANTHER" id="PTHR32338:SF11">
    <property type="entry name" value="[LYSW]-L-2-AMINOADIPATE_[LYSW]-L-GLUTAMATE PHOSPHATE REDUCTASE-RELATED"/>
    <property type="match status" value="1"/>
</dbReference>
<dbReference type="UniPathway" id="UPA00068"/>
<dbReference type="SUPFAM" id="SSF55347">
    <property type="entry name" value="Glyceraldehyde-3-phosphate dehydrogenase-like, C-terminal domain"/>
    <property type="match status" value="1"/>
</dbReference>
<comment type="pathway">
    <text evidence="7">Amino-acid biosynthesis; L-arginine biosynthesis.</text>
</comment>
<feature type="active site" evidence="7">
    <location>
        <position position="155"/>
    </location>
</feature>
<dbReference type="Proteomes" id="UP000610960">
    <property type="component" value="Unassembled WGS sequence"/>
</dbReference>
<dbReference type="GO" id="GO:0042450">
    <property type="term" value="P:L-arginine biosynthetic process via ornithine"/>
    <property type="evidence" value="ECO:0007669"/>
    <property type="project" value="UniProtKB-UniRule"/>
</dbReference>
<dbReference type="Pfam" id="PF01118">
    <property type="entry name" value="Semialdhyde_dh"/>
    <property type="match status" value="1"/>
</dbReference>
<comment type="pathway">
    <text evidence="7">Amino-acid biosynthesis; L-lysine biosynthesis via AAA pathway; L-lysine from L-alpha-aminoadipate (Thermus route): step 3/5.</text>
</comment>
<dbReference type="InterPro" id="IPR000534">
    <property type="entry name" value="Semialdehyde_DH_NAD-bd"/>
</dbReference>
<evidence type="ECO:0000313" key="10">
    <source>
        <dbReference type="Proteomes" id="UP000610960"/>
    </source>
</evidence>
<dbReference type="Pfam" id="PF22698">
    <property type="entry name" value="Semialdhyde_dhC_1"/>
    <property type="match status" value="1"/>
</dbReference>
<accession>A0A830GVF0</accession>
<dbReference type="Gene3D" id="3.30.360.10">
    <property type="entry name" value="Dihydrodipicolinate Reductase, domain 2"/>
    <property type="match status" value="1"/>
</dbReference>
<reference evidence="9" key="1">
    <citation type="journal article" date="2014" name="Int. J. Syst. Evol. Microbiol.">
        <title>Complete genome sequence of Corynebacterium casei LMG S-19264T (=DSM 44701T), isolated from a smear-ripened cheese.</title>
        <authorList>
            <consortium name="US DOE Joint Genome Institute (JGI-PGF)"/>
            <person name="Walter F."/>
            <person name="Albersmeier A."/>
            <person name="Kalinowski J."/>
            <person name="Ruckert C."/>
        </authorList>
    </citation>
    <scope>NUCLEOTIDE SEQUENCE</scope>
    <source>
        <strain evidence="9">JCM 10088</strain>
    </source>
</reference>
<dbReference type="PANTHER" id="PTHR32338">
    <property type="entry name" value="N-ACETYL-GAMMA-GLUTAMYL-PHOSPHATE REDUCTASE, CHLOROPLASTIC-RELATED-RELATED"/>
    <property type="match status" value="1"/>
</dbReference>
<evidence type="ECO:0000256" key="1">
    <source>
        <dbReference type="ARBA" id="ARBA00022490"/>
    </source>
</evidence>
<evidence type="ECO:0000256" key="3">
    <source>
        <dbReference type="ARBA" id="ARBA00022605"/>
    </source>
</evidence>
<dbReference type="HAMAP" id="MF_02083">
    <property type="entry name" value="LysY"/>
    <property type="match status" value="1"/>
</dbReference>
<feature type="binding site" evidence="7">
    <location>
        <begin position="12"/>
        <end position="15"/>
    </location>
    <ligand>
        <name>NADP(+)</name>
        <dbReference type="ChEBI" id="CHEBI:58349"/>
    </ligand>
</feature>
<dbReference type="CDD" id="cd17895">
    <property type="entry name" value="AGPR_1_N"/>
    <property type="match status" value="1"/>
</dbReference>
<comment type="catalytic activity">
    <reaction evidence="7">
        <text>[amino-group carrier protein]-C-terminal-gamma-(L-glutamyl-5-semialdehyde)-L-glutamate + phosphate + NADP(+) = [amino-group carrier protein]-C-terminal-gamma-(5-phospho-L-glutamyl)-L-glutamate + NADPH + H(+)</text>
        <dbReference type="Rhea" id="RHEA:52668"/>
        <dbReference type="Rhea" id="RHEA-COMP:13313"/>
        <dbReference type="Rhea" id="RHEA-COMP:13327"/>
        <dbReference type="ChEBI" id="CHEBI:15378"/>
        <dbReference type="ChEBI" id="CHEBI:43474"/>
        <dbReference type="ChEBI" id="CHEBI:57783"/>
        <dbReference type="ChEBI" id="CHEBI:58349"/>
        <dbReference type="ChEBI" id="CHEBI:136717"/>
        <dbReference type="ChEBI" id="CHEBI:136761"/>
        <dbReference type="EC" id="1.2.1.106"/>
    </reaction>
</comment>
<dbReference type="InterPro" id="IPR037535">
    <property type="entry name" value="LysY"/>
</dbReference>